<dbReference type="GeneID" id="25730965"/>
<name>A0A0D2LYD1_9CHLO</name>
<dbReference type="RefSeq" id="XP_013893486.1">
    <property type="nucleotide sequence ID" value="XM_014038032.1"/>
</dbReference>
<proteinExistence type="predicted"/>
<gene>
    <name evidence="1" type="ORF">MNEG_13497</name>
</gene>
<organism evidence="1 2">
    <name type="scientific">Monoraphidium neglectum</name>
    <dbReference type="NCBI Taxonomy" id="145388"/>
    <lineage>
        <taxon>Eukaryota</taxon>
        <taxon>Viridiplantae</taxon>
        <taxon>Chlorophyta</taxon>
        <taxon>core chlorophytes</taxon>
        <taxon>Chlorophyceae</taxon>
        <taxon>CS clade</taxon>
        <taxon>Sphaeropleales</taxon>
        <taxon>Selenastraceae</taxon>
        <taxon>Monoraphidium</taxon>
    </lineage>
</organism>
<dbReference type="OrthoDB" id="515565at2759"/>
<accession>A0A0D2LYD1</accession>
<reference evidence="1 2" key="1">
    <citation type="journal article" date="2013" name="BMC Genomics">
        <title>Reconstruction of the lipid metabolism for the microalga Monoraphidium neglectum from its genome sequence reveals characteristics suitable for biofuel production.</title>
        <authorList>
            <person name="Bogen C."/>
            <person name="Al-Dilaimi A."/>
            <person name="Albersmeier A."/>
            <person name="Wichmann J."/>
            <person name="Grundmann M."/>
            <person name="Rupp O."/>
            <person name="Lauersen K.J."/>
            <person name="Blifernez-Klassen O."/>
            <person name="Kalinowski J."/>
            <person name="Goesmann A."/>
            <person name="Mussgnug J.H."/>
            <person name="Kruse O."/>
        </authorList>
    </citation>
    <scope>NUCLEOTIDE SEQUENCE [LARGE SCALE GENOMIC DNA]</scope>
    <source>
        <strain evidence="1 2">SAG 48.87</strain>
    </source>
</reference>
<dbReference type="EMBL" id="KK104081">
    <property type="protein sequence ID" value="KIY94466.1"/>
    <property type="molecule type" value="Genomic_DNA"/>
</dbReference>
<evidence type="ECO:0000313" key="2">
    <source>
        <dbReference type="Proteomes" id="UP000054498"/>
    </source>
</evidence>
<sequence>MAKDPNFRTQQEKIDAMTMEIKVPVLGSGYIQLPPQKRFEKPLVMQPPTVAVRFRAPPPRRV</sequence>
<evidence type="ECO:0000313" key="1">
    <source>
        <dbReference type="EMBL" id="KIY94466.1"/>
    </source>
</evidence>
<keyword evidence="2" id="KW-1185">Reference proteome</keyword>
<dbReference type="Proteomes" id="UP000054498">
    <property type="component" value="Unassembled WGS sequence"/>
</dbReference>
<protein>
    <submittedName>
        <fullName evidence="1">Uncharacterized protein</fullName>
    </submittedName>
</protein>
<dbReference type="AlphaFoldDB" id="A0A0D2LYD1"/>
<dbReference type="KEGG" id="mng:MNEG_13497"/>